<dbReference type="SMART" id="SM00257">
    <property type="entry name" value="LysM"/>
    <property type="match status" value="2"/>
</dbReference>
<evidence type="ECO:0000259" key="14">
    <source>
        <dbReference type="PROSITE" id="PS51910"/>
    </source>
</evidence>
<keyword evidence="10" id="KW-0624">Polysaccharide degradation</keyword>
<evidence type="ECO:0000256" key="3">
    <source>
        <dbReference type="ARBA" id="ARBA00012729"/>
    </source>
</evidence>
<dbReference type="InterPro" id="IPR036861">
    <property type="entry name" value="Endochitinase-like_sf"/>
</dbReference>
<dbReference type="STRING" id="1196081.A0A364KUE9"/>
<keyword evidence="8" id="KW-0119">Carbohydrate metabolism</keyword>
<feature type="domain" description="GH18" evidence="14">
    <location>
        <begin position="212"/>
        <end position="582"/>
    </location>
</feature>
<keyword evidence="7" id="KW-0843">Virulence</keyword>
<dbReference type="CDD" id="cd00035">
    <property type="entry name" value="ChtBD1"/>
    <property type="match status" value="1"/>
</dbReference>
<evidence type="ECO:0000256" key="11">
    <source>
        <dbReference type="RuleBase" id="RU000489"/>
    </source>
</evidence>
<dbReference type="EC" id="3.2.1.14" evidence="3"/>
<dbReference type="InterPro" id="IPR001579">
    <property type="entry name" value="Glyco_hydro_18_chit_AS"/>
</dbReference>
<dbReference type="Gene3D" id="3.20.20.80">
    <property type="entry name" value="Glycosidases"/>
    <property type="match status" value="1"/>
</dbReference>
<dbReference type="InterPro" id="IPR017853">
    <property type="entry name" value="GH"/>
</dbReference>
<evidence type="ECO:0000256" key="6">
    <source>
        <dbReference type="ARBA" id="ARBA00023024"/>
    </source>
</evidence>
<dbReference type="EMBL" id="MIKG01000005">
    <property type="protein sequence ID" value="RAO67159.1"/>
    <property type="molecule type" value="Genomic_DNA"/>
</dbReference>
<evidence type="ECO:0000256" key="8">
    <source>
        <dbReference type="ARBA" id="ARBA00023277"/>
    </source>
</evidence>
<dbReference type="PANTHER" id="PTHR47700:SF2">
    <property type="entry name" value="CHITINASE"/>
    <property type="match status" value="1"/>
</dbReference>
<protein>
    <recommendedName>
        <fullName evidence="3">chitinase</fullName>
        <ecNumber evidence="3">3.2.1.14</ecNumber>
    </recommendedName>
</protein>
<dbReference type="SUPFAM" id="SSF51445">
    <property type="entry name" value="(Trans)glycosidases"/>
    <property type="match status" value="1"/>
</dbReference>
<keyword evidence="16" id="KW-1185">Reference proteome</keyword>
<keyword evidence="9 11" id="KW-0326">Glycosidase</keyword>
<sequence>MTCNYVQVISGDSCASLVTKCGITSAEFYEYNPSSTLCSTLAVGEYVCCSSGSLPDYAPQPYANGTCYTYLVQENDSCDDLAATYTITVDDILEYNNQTWGWLGCGANELMADMNICLSEGIPPFPAPVAAAVCGPQVPNTTATSDVDSWASLNPCPLNACCDIWGECGITPDFCTVTNSTSGNPGTAETGTNGCISNCGFEWGDGSQEEVWFSIGYFEAFNEGRPCLNMYPENIDTGNYTHIYFAFGNITSDFEIDVSGAVDMFEGFLALDGVQRVVSFGGWDFSTDPSTYMIFREGVTEANRDTLVKNIVNFVNEFDLDGVDFDWEYPGEPDIKGIPAGSDDDGANYLAFLKALKAALPDTVTVSIAAPASYWYLKAFPIQEIADVIDWIIYMTYDLHGTWDLDNDSAMSGCPAGNCLRSHVNRTETFYALSMITKAGVPSSQVMVGVASYGRSFTMSTAGCTTEDCTWTAGGDAAPCTNTIGYISNAEINQIISENPSATILYDDESDTNILVYNDTQWVGYMTYDTKVGRAGLYQEWSFGGTTEWAIDLESYTDFDGTGSDTGAWEPISKLRGEVVEPVCTNSNASYWRCIECINTTIAENIIYQVYDSDRWAMSYTDDAVADMIEWWNSDPLSGVTVEYSTTWTSAMAQYLGYITDYDCSGYGTDTTSCNVDLSCSGTADSTLPLASMWILNTMARMRAFYSNWYTALEDNLSDLEGISTAFKDTFAPDASESLSDEIADFILDQILGAAGSAIWEKVGTKIIQQLVSEAASKDVEEKASEQWDTVWGVISDDVTDALSWSSSVPTLGDIQTYITTVVDAQMTALNTSYESLISGTKTSQTKWQSTTGNGTWLSIGDGVSMPDLVGTIKKQLMANVLTYAWNITDSYVPVIVMTDVQDDTSNPFKSDLTENSELSDDDAENSRYSIPGSGKTFWLVGANACQAKVDNQDIGYGCSDPSTMFRALPGLTSLNGTAQWGNLTFSELIVSSYNGYVLNGNANGYNIQDNSDGSYYTDGSGTKATVPWTAGVETPGVFQVPMCNYTVAYWNQVAVQWQLNGKAPAANYPCTLSCDDLGFSPSCFTD</sequence>
<dbReference type="SUPFAM" id="SSF57016">
    <property type="entry name" value="Plant lectins/antimicrobial peptides"/>
    <property type="match status" value="1"/>
</dbReference>
<dbReference type="Gene3D" id="3.10.50.10">
    <property type="match status" value="1"/>
</dbReference>
<evidence type="ECO:0000313" key="16">
    <source>
        <dbReference type="Proteomes" id="UP000249363"/>
    </source>
</evidence>
<comment type="catalytic activity">
    <reaction evidence="1">
        <text>Random endo-hydrolysis of N-acetyl-beta-D-glucosaminide (1-&gt;4)-beta-linkages in chitin and chitodextrins.</text>
        <dbReference type="EC" id="3.2.1.14"/>
    </reaction>
</comment>
<evidence type="ECO:0000256" key="2">
    <source>
        <dbReference type="ARBA" id="ARBA00008682"/>
    </source>
</evidence>
<dbReference type="InterPro" id="IPR018392">
    <property type="entry name" value="LysM"/>
</dbReference>
<dbReference type="SUPFAM" id="SSF54556">
    <property type="entry name" value="Chitinase insertion domain"/>
    <property type="match status" value="1"/>
</dbReference>
<dbReference type="InterPro" id="IPR011583">
    <property type="entry name" value="Chitinase_II/V-like_cat"/>
</dbReference>
<keyword evidence="4" id="KW-0147">Chitin-binding</keyword>
<dbReference type="Proteomes" id="UP000249363">
    <property type="component" value="Unassembled WGS sequence"/>
</dbReference>
<dbReference type="Pfam" id="PF01476">
    <property type="entry name" value="LysM"/>
    <property type="match status" value="1"/>
</dbReference>
<dbReference type="InterPro" id="IPR029070">
    <property type="entry name" value="Chitinase_insertion_sf"/>
</dbReference>
<dbReference type="GeneID" id="63792387"/>
<dbReference type="SMART" id="SM00636">
    <property type="entry name" value="Glyco_18"/>
    <property type="match status" value="1"/>
</dbReference>
<reference evidence="15 16" key="1">
    <citation type="journal article" date="2017" name="Biotechnol. Biofuels">
        <title>Differential beta-glucosidase expression as a function of carbon source availability in Talaromyces amestolkiae: a genomic and proteomic approach.</title>
        <authorList>
            <person name="de Eugenio L.I."/>
            <person name="Mendez-Liter J.A."/>
            <person name="Nieto-Dominguez M."/>
            <person name="Alonso L."/>
            <person name="Gil-Munoz J."/>
            <person name="Barriuso J."/>
            <person name="Prieto A."/>
            <person name="Martinez M.J."/>
        </authorList>
    </citation>
    <scope>NUCLEOTIDE SEQUENCE [LARGE SCALE GENOMIC DNA]</scope>
    <source>
        <strain evidence="15 16">CIB</strain>
    </source>
</reference>
<dbReference type="PROSITE" id="PS51910">
    <property type="entry name" value="GH18_2"/>
    <property type="match status" value="1"/>
</dbReference>
<feature type="domain" description="LysM" evidence="13">
    <location>
        <begin position="68"/>
        <end position="118"/>
    </location>
</feature>
<comment type="caution">
    <text evidence="15">The sequence shown here is derived from an EMBL/GenBank/DDBJ whole genome shotgun (WGS) entry which is preliminary data.</text>
</comment>
<dbReference type="GO" id="GO:0008061">
    <property type="term" value="F:chitin binding"/>
    <property type="evidence" value="ECO:0007669"/>
    <property type="project" value="UniProtKB-KW"/>
</dbReference>
<dbReference type="SUPFAM" id="SSF54106">
    <property type="entry name" value="LysM domain"/>
    <property type="match status" value="2"/>
</dbReference>
<organism evidence="15 16">
    <name type="scientific">Talaromyces amestolkiae</name>
    <dbReference type="NCBI Taxonomy" id="1196081"/>
    <lineage>
        <taxon>Eukaryota</taxon>
        <taxon>Fungi</taxon>
        <taxon>Dikarya</taxon>
        <taxon>Ascomycota</taxon>
        <taxon>Pezizomycotina</taxon>
        <taxon>Eurotiomycetes</taxon>
        <taxon>Eurotiomycetidae</taxon>
        <taxon>Eurotiales</taxon>
        <taxon>Trichocomaceae</taxon>
        <taxon>Talaromyces</taxon>
        <taxon>Talaromyces sect. Talaromyces</taxon>
    </lineage>
</organism>
<accession>A0A364KUE9</accession>
<gene>
    <name evidence="15" type="ORF">BHQ10_003171</name>
</gene>
<dbReference type="CDD" id="cd00118">
    <property type="entry name" value="LysM"/>
    <property type="match status" value="1"/>
</dbReference>
<evidence type="ECO:0000256" key="1">
    <source>
        <dbReference type="ARBA" id="ARBA00000822"/>
    </source>
</evidence>
<dbReference type="OrthoDB" id="4222610at2759"/>
<dbReference type="Pfam" id="PF00704">
    <property type="entry name" value="Glyco_hydro_18"/>
    <property type="match status" value="1"/>
</dbReference>
<dbReference type="InterPro" id="IPR001223">
    <property type="entry name" value="Glyco_hydro18_cat"/>
</dbReference>
<dbReference type="CDD" id="cd02878">
    <property type="entry name" value="GH18_zymocin_alpha"/>
    <property type="match status" value="1"/>
</dbReference>
<dbReference type="PANTHER" id="PTHR47700">
    <property type="entry name" value="V CHITINASE, PUTATIVE (AFU_ORTHOLOGUE AFUA_6G13720)-RELATED"/>
    <property type="match status" value="1"/>
</dbReference>
<feature type="compositionally biased region" description="Polar residues" evidence="12">
    <location>
        <begin position="907"/>
        <end position="917"/>
    </location>
</feature>
<evidence type="ECO:0000256" key="7">
    <source>
        <dbReference type="ARBA" id="ARBA00023026"/>
    </source>
</evidence>
<evidence type="ECO:0000256" key="4">
    <source>
        <dbReference type="ARBA" id="ARBA00022669"/>
    </source>
</evidence>
<dbReference type="RefSeq" id="XP_040731675.1">
    <property type="nucleotide sequence ID" value="XM_040875398.1"/>
</dbReference>
<dbReference type="InterPro" id="IPR036779">
    <property type="entry name" value="LysM_dom_sf"/>
</dbReference>
<proteinExistence type="inferred from homology"/>
<evidence type="ECO:0000259" key="13">
    <source>
        <dbReference type="PROSITE" id="PS51782"/>
    </source>
</evidence>
<name>A0A364KUE9_TALAM</name>
<comment type="similarity">
    <text evidence="2">Belongs to the glycosyl hydrolase 18 family. Chitinase class V subfamily.</text>
</comment>
<dbReference type="GO" id="GO:0000272">
    <property type="term" value="P:polysaccharide catabolic process"/>
    <property type="evidence" value="ECO:0007669"/>
    <property type="project" value="UniProtKB-KW"/>
</dbReference>
<keyword evidence="5 11" id="KW-0378">Hydrolase</keyword>
<evidence type="ECO:0000256" key="5">
    <source>
        <dbReference type="ARBA" id="ARBA00022801"/>
    </source>
</evidence>
<dbReference type="GO" id="GO:0006032">
    <property type="term" value="P:chitin catabolic process"/>
    <property type="evidence" value="ECO:0007669"/>
    <property type="project" value="UniProtKB-KW"/>
</dbReference>
<feature type="domain" description="LysM" evidence="13">
    <location>
        <begin position="4"/>
        <end position="49"/>
    </location>
</feature>
<dbReference type="AlphaFoldDB" id="A0A364KUE9"/>
<evidence type="ECO:0000256" key="10">
    <source>
        <dbReference type="ARBA" id="ARBA00023326"/>
    </source>
</evidence>
<evidence type="ECO:0000256" key="12">
    <source>
        <dbReference type="SAM" id="MobiDB-lite"/>
    </source>
</evidence>
<dbReference type="PROSITE" id="PS01095">
    <property type="entry name" value="GH18_1"/>
    <property type="match status" value="1"/>
</dbReference>
<evidence type="ECO:0000256" key="9">
    <source>
        <dbReference type="ARBA" id="ARBA00023295"/>
    </source>
</evidence>
<dbReference type="Gene3D" id="3.10.350.10">
    <property type="entry name" value="LysM domain"/>
    <property type="match status" value="2"/>
</dbReference>
<keyword evidence="6" id="KW-0146">Chitin degradation</keyword>
<evidence type="ECO:0000313" key="15">
    <source>
        <dbReference type="EMBL" id="RAO67159.1"/>
    </source>
</evidence>
<dbReference type="PROSITE" id="PS51782">
    <property type="entry name" value="LYSM"/>
    <property type="match status" value="2"/>
</dbReference>
<dbReference type="InterPro" id="IPR053214">
    <property type="entry name" value="LysM12-like"/>
</dbReference>
<dbReference type="GO" id="GO:0008843">
    <property type="term" value="F:endochitinase activity"/>
    <property type="evidence" value="ECO:0007669"/>
    <property type="project" value="UniProtKB-EC"/>
</dbReference>
<feature type="region of interest" description="Disordered" evidence="12">
    <location>
        <begin position="907"/>
        <end position="927"/>
    </location>
</feature>